<dbReference type="OrthoDB" id="9032474at2"/>
<sequence length="311" mass="32381">MMFAVLGDLEFDTIGWQPHSIKRGADWAQHPLISRKPRLERVAGKLDELQLQLAFHRYFDDPAYQARRLRQLVGQEVPLPLVFADGEYLGRFIVTDLEERPKVTLPDGDVLEAEFTVSLLEYVGDEPAPTPAAVRDPRAPVRSVYELSGGGLGGLLSGIPGGAGGFPGGSLLGNLSSAAASYMSAARGGLAMASTALDALRAVQSSPITAIGKLISVATPLAQAVPALSGLGDTLTQAAPYLQDAAQLGQQAYNAARSANAALSAVRSGGLGGLVSRIDTATGIVSSVDSALGALRKPVAKMALSSVLRLQ</sequence>
<dbReference type="AlphaFoldDB" id="A0A482IL72"/>
<reference evidence="1 2" key="1">
    <citation type="submission" date="2019-03" db="EMBL/GenBank/DDBJ databases">
        <title>Comparative insights into the high quality Complete genome sequence of highly metal resistant Cupriavidus metallidurans strain BS1 isolated from a gold-copper mine.</title>
        <authorList>
            <person name="Mazhar H.S."/>
            <person name="Rensing C."/>
        </authorList>
    </citation>
    <scope>NUCLEOTIDE SEQUENCE [LARGE SCALE GENOMIC DNA]</scope>
    <source>
        <strain evidence="1 2">BS1</strain>
    </source>
</reference>
<proteinExistence type="predicted"/>
<dbReference type="Pfam" id="PF06995">
    <property type="entry name" value="Phage_P2_GpU"/>
    <property type="match status" value="1"/>
</dbReference>
<evidence type="ECO:0000313" key="2">
    <source>
        <dbReference type="Proteomes" id="UP000253772"/>
    </source>
</evidence>
<dbReference type="EMBL" id="CP037900">
    <property type="protein sequence ID" value="QBP09855.1"/>
    <property type="molecule type" value="Genomic_DNA"/>
</dbReference>
<accession>A0A482IL72</accession>
<protein>
    <submittedName>
        <fullName evidence="1">Phage tail protein</fullName>
    </submittedName>
</protein>
<gene>
    <name evidence="1" type="ORF">DDF84_008820</name>
</gene>
<dbReference type="Proteomes" id="UP000253772">
    <property type="component" value="Chromosome c1"/>
</dbReference>
<evidence type="ECO:0000313" key="1">
    <source>
        <dbReference type="EMBL" id="QBP09855.1"/>
    </source>
</evidence>
<dbReference type="RefSeq" id="WP_111733620.1">
    <property type="nucleotide sequence ID" value="NZ_CP037900.1"/>
</dbReference>
<name>A0A482IL72_9BURK</name>
<organism evidence="1 2">
    <name type="scientific">Cupriavidus metallidurans</name>
    <dbReference type="NCBI Taxonomy" id="119219"/>
    <lineage>
        <taxon>Bacteria</taxon>
        <taxon>Pseudomonadati</taxon>
        <taxon>Pseudomonadota</taxon>
        <taxon>Betaproteobacteria</taxon>
        <taxon>Burkholderiales</taxon>
        <taxon>Burkholderiaceae</taxon>
        <taxon>Cupriavidus</taxon>
    </lineage>
</organism>
<dbReference type="InterPro" id="IPR009734">
    <property type="entry name" value="Myoviridae_GpU"/>
</dbReference>